<sequence length="508" mass="57657">MKTTILKNEFWYGGAVYEGYRQPVGADDIVDWDFRENPTHNQIMPLFLSSKGRYIWSDAGFHISFRNGEILAEGPEPIILKDGFNDLRGAYLAAMKAHFPFHEIKLSDRFFKVPVYNSWIELTYYQTQKNILKYAKGILENGFPSGVLMIDDGWSPYYGRWQFRGDNFKDAKAMLKELHEMGFSVMLWICPFITPDTLEFREARDKHFLIETPEGKPRILEWWNGYSAALDLTNPDAMKWLKDQLDVLTDMGVDGFKLDAGDPCYYHAGDKLFRDVSTDELSRLWAEFGEQFAFNELRVCFRAGGYSLMQRLCDKQTKWDESGIAGLIPDTLLQGLTGHPFGSPDMIGGGEYTCFLNGNENACTPEMFVRYAQIAALMPVMQFSASPWRVLPEADFQKVKAALALREKCLPEIFKAVECAKVTGEPIARSMEFVFPGQGMERVMDQFMVGDALLVAPVWKQGEVVRSVTLPEGQWRCVSLGETEGDVLNGGRNVVLGENDGLVVLRRV</sequence>
<dbReference type="InterPro" id="IPR050985">
    <property type="entry name" value="Alpha-glycosidase_related"/>
</dbReference>
<dbReference type="CDD" id="cd06592">
    <property type="entry name" value="GH31_NET37"/>
    <property type="match status" value="1"/>
</dbReference>
<dbReference type="Pfam" id="PF01055">
    <property type="entry name" value="Glyco_hydro_31_2nd"/>
    <property type="match status" value="1"/>
</dbReference>
<dbReference type="GO" id="GO:0005975">
    <property type="term" value="P:carbohydrate metabolic process"/>
    <property type="evidence" value="ECO:0007669"/>
    <property type="project" value="InterPro"/>
</dbReference>
<dbReference type="RefSeq" id="WP_015526056.1">
    <property type="nucleotide sequence ID" value="NZ_PSQG01000010.1"/>
</dbReference>
<dbReference type="Gene3D" id="2.60.40.1180">
    <property type="entry name" value="Golgi alpha-mannosidase II"/>
    <property type="match status" value="1"/>
</dbReference>
<dbReference type="InterPro" id="IPR017853">
    <property type="entry name" value="GH"/>
</dbReference>
<dbReference type="InterPro" id="IPR048395">
    <property type="entry name" value="Glyco_hydro_31_C"/>
</dbReference>
<dbReference type="PANTHER" id="PTHR43053:SF4">
    <property type="entry name" value="MYOGENESIS-REGULATING GLYCOSIDASE"/>
    <property type="match status" value="1"/>
</dbReference>
<keyword evidence="3 4" id="KW-0326">Glycosidase</keyword>
<dbReference type="Proteomes" id="UP000253208">
    <property type="component" value="Unassembled WGS sequence"/>
</dbReference>
<keyword evidence="2 4" id="KW-0378">Hydrolase</keyword>
<dbReference type="PANTHER" id="PTHR43053">
    <property type="entry name" value="GLYCOSIDASE FAMILY 31"/>
    <property type="match status" value="1"/>
</dbReference>
<dbReference type="EMBL" id="PSQG01000010">
    <property type="protein sequence ID" value="RCH44073.1"/>
    <property type="molecule type" value="Genomic_DNA"/>
</dbReference>
<feature type="domain" description="Glycoside hydrolase family 31 TIM barrel" evidence="5">
    <location>
        <begin position="123"/>
        <end position="270"/>
    </location>
</feature>
<dbReference type="SUPFAM" id="SSF51445">
    <property type="entry name" value="(Trans)glycosidases"/>
    <property type="match status" value="1"/>
</dbReference>
<dbReference type="Gene3D" id="3.20.20.80">
    <property type="entry name" value="Glycosidases"/>
    <property type="match status" value="1"/>
</dbReference>
<evidence type="ECO:0000256" key="3">
    <source>
        <dbReference type="ARBA" id="ARBA00023295"/>
    </source>
</evidence>
<protein>
    <submittedName>
        <fullName evidence="7">Glycosyl hydrolase family 31</fullName>
    </submittedName>
</protein>
<dbReference type="InterPro" id="IPR000322">
    <property type="entry name" value="Glyco_hydro_31_TIM"/>
</dbReference>
<evidence type="ECO:0000256" key="4">
    <source>
        <dbReference type="RuleBase" id="RU361185"/>
    </source>
</evidence>
<dbReference type="GO" id="GO:0004553">
    <property type="term" value="F:hydrolase activity, hydrolyzing O-glycosyl compounds"/>
    <property type="evidence" value="ECO:0007669"/>
    <property type="project" value="InterPro"/>
</dbReference>
<organism evidence="7 8">
    <name type="scientific">Blautia obeum</name>
    <dbReference type="NCBI Taxonomy" id="40520"/>
    <lineage>
        <taxon>Bacteria</taxon>
        <taxon>Bacillati</taxon>
        <taxon>Bacillota</taxon>
        <taxon>Clostridia</taxon>
        <taxon>Lachnospirales</taxon>
        <taxon>Lachnospiraceae</taxon>
        <taxon>Blautia</taxon>
    </lineage>
</organism>
<gene>
    <name evidence="7" type="ORF">C4886_08810</name>
</gene>
<accession>A0A367G1H9</accession>
<dbReference type="SUPFAM" id="SSF51011">
    <property type="entry name" value="Glycosyl hydrolase domain"/>
    <property type="match status" value="1"/>
</dbReference>
<comment type="caution">
    <text evidence="7">The sequence shown here is derived from an EMBL/GenBank/DDBJ whole genome shotgun (WGS) entry which is preliminary data.</text>
</comment>
<reference evidence="7 8" key="1">
    <citation type="submission" date="2018-02" db="EMBL/GenBank/DDBJ databases">
        <title>Complete genome sequencing of Faecalibacterium prausnitzii strains isolated from the human gut.</title>
        <authorList>
            <person name="Fitzgerald B.C."/>
            <person name="Shkoporov A.N."/>
            <person name="Ross P.R."/>
            <person name="Hill C."/>
        </authorList>
    </citation>
    <scope>NUCLEOTIDE SEQUENCE [LARGE SCALE GENOMIC DNA]</scope>
    <source>
        <strain evidence="7 8">APC942/31-1</strain>
    </source>
</reference>
<dbReference type="InterPro" id="IPR013780">
    <property type="entry name" value="Glyco_hydro_b"/>
</dbReference>
<name>A0A367G1H9_9FIRM</name>
<proteinExistence type="inferred from homology"/>
<dbReference type="AlphaFoldDB" id="A0A367G1H9"/>
<feature type="domain" description="Glycosyl hydrolase family 31 C-terminal" evidence="6">
    <location>
        <begin position="424"/>
        <end position="478"/>
    </location>
</feature>
<dbReference type="Pfam" id="PF21365">
    <property type="entry name" value="Glyco_hydro_31_3rd"/>
    <property type="match status" value="1"/>
</dbReference>
<evidence type="ECO:0000259" key="5">
    <source>
        <dbReference type="Pfam" id="PF01055"/>
    </source>
</evidence>
<evidence type="ECO:0000259" key="6">
    <source>
        <dbReference type="Pfam" id="PF21365"/>
    </source>
</evidence>
<evidence type="ECO:0000256" key="2">
    <source>
        <dbReference type="ARBA" id="ARBA00022801"/>
    </source>
</evidence>
<evidence type="ECO:0000256" key="1">
    <source>
        <dbReference type="ARBA" id="ARBA00007806"/>
    </source>
</evidence>
<evidence type="ECO:0000313" key="7">
    <source>
        <dbReference type="EMBL" id="RCH44073.1"/>
    </source>
</evidence>
<comment type="similarity">
    <text evidence="1 4">Belongs to the glycosyl hydrolase 31 family.</text>
</comment>
<evidence type="ECO:0000313" key="8">
    <source>
        <dbReference type="Proteomes" id="UP000253208"/>
    </source>
</evidence>